<keyword evidence="3" id="KW-1185">Reference proteome</keyword>
<dbReference type="AlphaFoldDB" id="A0A8X7N539"/>
<accession>A0A8X7N539</accession>
<name>A0A8X7N539_9BASI</name>
<feature type="compositionally biased region" description="Polar residues" evidence="1">
    <location>
        <begin position="17"/>
        <end position="32"/>
    </location>
</feature>
<sequence length="207" mass="21841">MMVIPPHSSTARWVPTANPSAFHNGGDSSTFGSVAHGKGMASTKRKHEDDEGCGGGAGMHAARRLRTEEITRPSIHPLQSSFNLHHHHISNSALPTPSSEYSGSTTITTSMMTDPPAGVAWLGHPLPTSSPSSTFHLRPHSMLNTPPLTPPGSTMNMLLDDSVPAGATGMQIDDDGFNGCNFPASMFTLQLGPNAVGHVHPYAPESF</sequence>
<reference evidence="2" key="1">
    <citation type="submission" date="2016-04" db="EMBL/GenBank/DDBJ databases">
        <authorList>
            <person name="Nguyen H.D."/>
            <person name="Samba Siva P."/>
            <person name="Cullis J."/>
            <person name="Levesque C.A."/>
            <person name="Hambleton S."/>
        </authorList>
    </citation>
    <scope>NUCLEOTIDE SEQUENCE</scope>
    <source>
        <strain evidence="2">DAOMC 236422</strain>
    </source>
</reference>
<dbReference type="Proteomes" id="UP000078113">
    <property type="component" value="Unassembled WGS sequence"/>
</dbReference>
<evidence type="ECO:0000256" key="1">
    <source>
        <dbReference type="SAM" id="MobiDB-lite"/>
    </source>
</evidence>
<evidence type="ECO:0000313" key="3">
    <source>
        <dbReference type="Proteomes" id="UP000078113"/>
    </source>
</evidence>
<evidence type="ECO:0000313" key="2">
    <source>
        <dbReference type="EMBL" id="KAE8267271.1"/>
    </source>
</evidence>
<reference evidence="2" key="2">
    <citation type="journal article" date="2019" name="IMA Fungus">
        <title>Genome sequencing and comparison of five Tilletia species to identify candidate genes for the detection of regulated species infecting wheat.</title>
        <authorList>
            <person name="Nguyen H.D.T."/>
            <person name="Sultana T."/>
            <person name="Kesanakurti P."/>
            <person name="Hambleton S."/>
        </authorList>
    </citation>
    <scope>NUCLEOTIDE SEQUENCE</scope>
    <source>
        <strain evidence="2">DAOMC 236422</strain>
    </source>
</reference>
<feature type="region of interest" description="Disordered" evidence="1">
    <location>
        <begin position="17"/>
        <end position="58"/>
    </location>
</feature>
<proteinExistence type="predicted"/>
<comment type="caution">
    <text evidence="2">The sequence shown here is derived from an EMBL/GenBank/DDBJ whole genome shotgun (WGS) entry which is preliminary data.</text>
</comment>
<gene>
    <name evidence="2" type="ORF">A4X09_0g5080</name>
</gene>
<protein>
    <submittedName>
        <fullName evidence="2">Uncharacterized protein</fullName>
    </submittedName>
</protein>
<organism evidence="2 3">
    <name type="scientific">Tilletia walkeri</name>
    <dbReference type="NCBI Taxonomy" id="117179"/>
    <lineage>
        <taxon>Eukaryota</taxon>
        <taxon>Fungi</taxon>
        <taxon>Dikarya</taxon>
        <taxon>Basidiomycota</taxon>
        <taxon>Ustilaginomycotina</taxon>
        <taxon>Exobasidiomycetes</taxon>
        <taxon>Tilletiales</taxon>
        <taxon>Tilletiaceae</taxon>
        <taxon>Tilletia</taxon>
    </lineage>
</organism>
<dbReference type="EMBL" id="LWDG02000243">
    <property type="protein sequence ID" value="KAE8267271.1"/>
    <property type="molecule type" value="Genomic_DNA"/>
</dbReference>